<evidence type="ECO:0000313" key="2">
    <source>
        <dbReference type="Proteomes" id="UP000318313"/>
    </source>
</evidence>
<dbReference type="AlphaFoldDB" id="A0A518IFF6"/>
<dbReference type="InterPro" id="IPR017850">
    <property type="entry name" value="Alkaline_phosphatase_core_sf"/>
</dbReference>
<keyword evidence="2" id="KW-1185">Reference proteome</keyword>
<accession>A0A518IFF6</accession>
<dbReference type="Proteomes" id="UP000318313">
    <property type="component" value="Chromosome"/>
</dbReference>
<dbReference type="InterPro" id="IPR010869">
    <property type="entry name" value="DUF1501"/>
</dbReference>
<dbReference type="Pfam" id="PF07394">
    <property type="entry name" value="DUF1501"/>
    <property type="match status" value="1"/>
</dbReference>
<dbReference type="KEGG" id="gfm:Enr17x_38570"/>
<dbReference type="PANTHER" id="PTHR43737:SF1">
    <property type="entry name" value="DUF1501 DOMAIN-CONTAINING PROTEIN"/>
    <property type="match status" value="1"/>
</dbReference>
<proteinExistence type="predicted"/>
<name>A0A518IFF6_9PLAN</name>
<dbReference type="OrthoDB" id="9779968at2"/>
<reference evidence="1 2" key="1">
    <citation type="submission" date="2019-03" db="EMBL/GenBank/DDBJ databases">
        <title>Deep-cultivation of Planctomycetes and their phenomic and genomic characterization uncovers novel biology.</title>
        <authorList>
            <person name="Wiegand S."/>
            <person name="Jogler M."/>
            <person name="Boedeker C."/>
            <person name="Pinto D."/>
            <person name="Vollmers J."/>
            <person name="Rivas-Marin E."/>
            <person name="Kohn T."/>
            <person name="Peeters S.H."/>
            <person name="Heuer A."/>
            <person name="Rast P."/>
            <person name="Oberbeckmann S."/>
            <person name="Bunk B."/>
            <person name="Jeske O."/>
            <person name="Meyerdierks A."/>
            <person name="Storesund J.E."/>
            <person name="Kallscheuer N."/>
            <person name="Luecker S."/>
            <person name="Lage O.M."/>
            <person name="Pohl T."/>
            <person name="Merkel B.J."/>
            <person name="Hornburger P."/>
            <person name="Mueller R.-W."/>
            <person name="Bruemmer F."/>
            <person name="Labrenz M."/>
            <person name="Spormann A.M."/>
            <person name="Op den Camp H."/>
            <person name="Overmann J."/>
            <person name="Amann R."/>
            <person name="Jetten M.S.M."/>
            <person name="Mascher T."/>
            <person name="Medema M.H."/>
            <person name="Devos D.P."/>
            <person name="Kaster A.-K."/>
            <person name="Ovreas L."/>
            <person name="Rohde M."/>
            <person name="Galperin M.Y."/>
            <person name="Jogler C."/>
        </authorList>
    </citation>
    <scope>NUCLEOTIDE SEQUENCE [LARGE SCALE GENOMIC DNA]</scope>
    <source>
        <strain evidence="1 2">Enr17</strain>
    </source>
</reference>
<evidence type="ECO:0008006" key="3">
    <source>
        <dbReference type="Google" id="ProtNLM"/>
    </source>
</evidence>
<evidence type="ECO:0000313" key="1">
    <source>
        <dbReference type="EMBL" id="QDV51798.1"/>
    </source>
</evidence>
<gene>
    <name evidence="1" type="ORF">Enr17x_38570</name>
</gene>
<dbReference type="SUPFAM" id="SSF53649">
    <property type="entry name" value="Alkaline phosphatase-like"/>
    <property type="match status" value="1"/>
</dbReference>
<protein>
    <recommendedName>
        <fullName evidence="3">DUF1501 domain-containing protein</fullName>
    </recommendedName>
</protein>
<dbReference type="RefSeq" id="WP_145311195.1">
    <property type="nucleotide sequence ID" value="NZ_CP037452.1"/>
</dbReference>
<dbReference type="PANTHER" id="PTHR43737">
    <property type="entry name" value="BLL7424 PROTEIN"/>
    <property type="match status" value="1"/>
</dbReference>
<dbReference type="EMBL" id="CP037452">
    <property type="protein sequence ID" value="QDV51798.1"/>
    <property type="molecule type" value="Genomic_DNA"/>
</dbReference>
<sequence>MLTRRQFLDTSLLSTSILSLASSVPCFLTRSLQAAEKKSHGRILVVIELNGGNDGLNTVVPFNDENYQKHRKTLQITEAKVLKLNSKIGLHPAMTGTAQLVEDGRLAIVQGVGYPNPNRSHFESMGIWQSALMNPNAHGGYGWLGRALDQKSKQVRTFADAICLGNVDPPQALRGRQATQATIRSLAELQLDSHTPNSETKPDESTTDDLLQFVRRRTVDARATAARITKLKNAGTTETRYPQSGLANRLKGIARLIRAELEPRVYYTVQAGYDTHINQEFDHYRRLSEFSGALSAFLNDLRDSQLDDRVLVLVFSEFGRRVAENDSQGTDHGTAGPVFLAGPSVKAGLHGSTPDLADLVDGDLKMTTDFRRVYATVLSKWLEINPQTCLQGNFAAMDLLQS</sequence>
<organism evidence="1 2">
    <name type="scientific">Gimesia fumaroli</name>
    <dbReference type="NCBI Taxonomy" id="2527976"/>
    <lineage>
        <taxon>Bacteria</taxon>
        <taxon>Pseudomonadati</taxon>
        <taxon>Planctomycetota</taxon>
        <taxon>Planctomycetia</taxon>
        <taxon>Planctomycetales</taxon>
        <taxon>Planctomycetaceae</taxon>
        <taxon>Gimesia</taxon>
    </lineage>
</organism>